<keyword evidence="2" id="KW-0813">Transport</keyword>
<reference evidence="5 6" key="1">
    <citation type="submission" date="2013-11" db="EMBL/GenBank/DDBJ databases">
        <title>The Genome Sequence of Phytophthora parasitica P1976.</title>
        <authorList>
            <consortium name="The Broad Institute Genomics Platform"/>
            <person name="Russ C."/>
            <person name="Tyler B."/>
            <person name="Panabieres F."/>
            <person name="Shan W."/>
            <person name="Tripathy S."/>
            <person name="Grunwald N."/>
            <person name="Machado M."/>
            <person name="Johnson C.S."/>
            <person name="Walker B."/>
            <person name="Young S."/>
            <person name="Zeng Q."/>
            <person name="Gargeya S."/>
            <person name="Fitzgerald M."/>
            <person name="Haas B."/>
            <person name="Abouelleil A."/>
            <person name="Allen A.W."/>
            <person name="Alvarado L."/>
            <person name="Arachchi H.M."/>
            <person name="Berlin A.M."/>
            <person name="Chapman S.B."/>
            <person name="Gainer-Dewar J."/>
            <person name="Goldberg J."/>
            <person name="Griggs A."/>
            <person name="Gujja S."/>
            <person name="Hansen M."/>
            <person name="Howarth C."/>
            <person name="Imamovic A."/>
            <person name="Ireland A."/>
            <person name="Larimer J."/>
            <person name="McCowan C."/>
            <person name="Murphy C."/>
            <person name="Pearson M."/>
            <person name="Poon T.W."/>
            <person name="Priest M."/>
            <person name="Roberts A."/>
            <person name="Saif S."/>
            <person name="Shea T."/>
            <person name="Sisk P."/>
            <person name="Sykes S."/>
            <person name="Wortman J."/>
            <person name="Nusbaum C."/>
            <person name="Birren B."/>
        </authorList>
    </citation>
    <scope>NUCLEOTIDE SEQUENCE [LARGE SCALE GENOMIC DNA]</scope>
    <source>
        <strain evidence="5 6">P1976</strain>
    </source>
</reference>
<evidence type="ECO:0000256" key="3">
    <source>
        <dbReference type="ARBA" id="ARBA00022781"/>
    </source>
</evidence>
<keyword evidence="3" id="KW-0375">Hydrogen ion transport</keyword>
<name>A0A080ZMA8_PHYNI</name>
<dbReference type="PANTHER" id="PTHR12713:SF11">
    <property type="entry name" value="V-TYPE PROTON ATPASE SUBUNIT G"/>
    <property type="match status" value="1"/>
</dbReference>
<proteinExistence type="inferred from homology"/>
<dbReference type="PANTHER" id="PTHR12713">
    <property type="entry name" value="VACUOLAR ATP SYNTHASE SUBUNIT G"/>
    <property type="match status" value="1"/>
</dbReference>
<dbReference type="GO" id="GO:0000221">
    <property type="term" value="C:vacuolar proton-transporting V-type ATPase, V1 domain"/>
    <property type="evidence" value="ECO:0007669"/>
    <property type="project" value="TreeGrafter"/>
</dbReference>
<dbReference type="GO" id="GO:0016887">
    <property type="term" value="F:ATP hydrolysis activity"/>
    <property type="evidence" value="ECO:0007669"/>
    <property type="project" value="TreeGrafter"/>
</dbReference>
<dbReference type="InterPro" id="IPR005124">
    <property type="entry name" value="V-ATPase_G"/>
</dbReference>
<protein>
    <submittedName>
        <fullName evidence="5">V-type ATPase, G subunit, variant</fullName>
    </submittedName>
</protein>
<dbReference type="Gene3D" id="1.20.5.620">
    <property type="entry name" value="F1F0 ATP synthase subunit B, membrane domain"/>
    <property type="match status" value="1"/>
</dbReference>
<comment type="caution">
    <text evidence="5">The sequence shown here is derived from an EMBL/GenBank/DDBJ whole genome shotgun (WGS) entry which is preliminary data.</text>
</comment>
<dbReference type="GO" id="GO:0046961">
    <property type="term" value="F:proton-transporting ATPase activity, rotational mechanism"/>
    <property type="evidence" value="ECO:0007669"/>
    <property type="project" value="InterPro"/>
</dbReference>
<evidence type="ECO:0000313" key="6">
    <source>
        <dbReference type="Proteomes" id="UP000028582"/>
    </source>
</evidence>
<dbReference type="EMBL" id="ANJA01002840">
    <property type="protein sequence ID" value="ETO67769.1"/>
    <property type="molecule type" value="Genomic_DNA"/>
</dbReference>
<gene>
    <name evidence="5" type="ORF">F444_15344</name>
</gene>
<evidence type="ECO:0000256" key="1">
    <source>
        <dbReference type="ARBA" id="ARBA00010066"/>
    </source>
</evidence>
<keyword evidence="4" id="KW-0406">Ion transport</keyword>
<accession>A0A080ZMA8</accession>
<comment type="similarity">
    <text evidence="1">Belongs to the V-ATPase G subunit family.</text>
</comment>
<dbReference type="Pfam" id="PF03179">
    <property type="entry name" value="V-ATPase_G"/>
    <property type="match status" value="1"/>
</dbReference>
<sequence length="85" mass="9579">MAANQSIKELMAAETKASKVISEARQERGERLKQAKLEAEAEITAYRKQMERSFQMNGNTDVRETLANSSDFILRVFLVTVADGR</sequence>
<evidence type="ECO:0000313" key="5">
    <source>
        <dbReference type="EMBL" id="ETO67769.1"/>
    </source>
</evidence>
<evidence type="ECO:0000256" key="4">
    <source>
        <dbReference type="ARBA" id="ARBA00023065"/>
    </source>
</evidence>
<evidence type="ECO:0000256" key="2">
    <source>
        <dbReference type="ARBA" id="ARBA00022448"/>
    </source>
</evidence>
<dbReference type="Proteomes" id="UP000028582">
    <property type="component" value="Unassembled WGS sequence"/>
</dbReference>
<organism evidence="5 6">
    <name type="scientific">Phytophthora nicotianae P1976</name>
    <dbReference type="NCBI Taxonomy" id="1317066"/>
    <lineage>
        <taxon>Eukaryota</taxon>
        <taxon>Sar</taxon>
        <taxon>Stramenopiles</taxon>
        <taxon>Oomycota</taxon>
        <taxon>Peronosporomycetes</taxon>
        <taxon>Peronosporales</taxon>
        <taxon>Peronosporaceae</taxon>
        <taxon>Phytophthora</taxon>
    </lineage>
</organism>
<dbReference type="AlphaFoldDB" id="A0A080ZMA8"/>